<dbReference type="Proteomes" id="UP001583172">
    <property type="component" value="Unassembled WGS sequence"/>
</dbReference>
<comment type="caution">
    <text evidence="2">The sequence shown here is derived from an EMBL/GenBank/DDBJ whole genome shotgun (WGS) entry which is preliminary data.</text>
</comment>
<organism evidence="2 3">
    <name type="scientific">Humicola insolens</name>
    <name type="common">Soft-rot fungus</name>
    <dbReference type="NCBI Taxonomy" id="85995"/>
    <lineage>
        <taxon>Eukaryota</taxon>
        <taxon>Fungi</taxon>
        <taxon>Dikarya</taxon>
        <taxon>Ascomycota</taxon>
        <taxon>Pezizomycotina</taxon>
        <taxon>Sordariomycetes</taxon>
        <taxon>Sordariomycetidae</taxon>
        <taxon>Sordariales</taxon>
        <taxon>Chaetomiaceae</taxon>
        <taxon>Mycothermus</taxon>
    </lineage>
</organism>
<feature type="region of interest" description="Disordered" evidence="1">
    <location>
        <begin position="25"/>
        <end position="56"/>
    </location>
</feature>
<feature type="region of interest" description="Disordered" evidence="1">
    <location>
        <begin position="229"/>
        <end position="268"/>
    </location>
</feature>
<evidence type="ECO:0000313" key="2">
    <source>
        <dbReference type="EMBL" id="KAL1841058.1"/>
    </source>
</evidence>
<keyword evidence="3" id="KW-1185">Reference proteome</keyword>
<feature type="region of interest" description="Disordered" evidence="1">
    <location>
        <begin position="166"/>
        <end position="209"/>
    </location>
</feature>
<feature type="compositionally biased region" description="Low complexity" evidence="1">
    <location>
        <begin position="102"/>
        <end position="121"/>
    </location>
</feature>
<dbReference type="EMBL" id="JAZGSY010000088">
    <property type="protein sequence ID" value="KAL1841058.1"/>
    <property type="molecule type" value="Genomic_DNA"/>
</dbReference>
<evidence type="ECO:0000313" key="3">
    <source>
        <dbReference type="Proteomes" id="UP001583172"/>
    </source>
</evidence>
<proteinExistence type="predicted"/>
<feature type="compositionally biased region" description="Gly residues" evidence="1">
    <location>
        <begin position="92"/>
        <end position="101"/>
    </location>
</feature>
<evidence type="ECO:0000256" key="1">
    <source>
        <dbReference type="SAM" id="MobiDB-lite"/>
    </source>
</evidence>
<feature type="compositionally biased region" description="Basic and acidic residues" evidence="1">
    <location>
        <begin position="46"/>
        <end position="56"/>
    </location>
</feature>
<name>A0ABR3VGR6_HUMIN</name>
<gene>
    <name evidence="2" type="ORF">VTJ49DRAFT_7442</name>
</gene>
<sequence>MAFDGLDFSGLSNAALLARIQGRRRRPSGLDSGSFPSFNSLGDSDPLDRGNRTSRADDLGVLSNADLLGYIDRFENRRRRSPGLDDLDLDLGRGGGSGGLGTSSSSSFVRRSTTRRGGTNRNFLSRGRGLDDDDIDLAVYGSGRSRDYRDYDDSWRARDYRDYGDSWRSGEYRDSGDARLSRDYGDSRHGGDYGDSYHGDRSGLGDFSTSRRGQDIDYAYLSRPLDDELTVRGSVRGGDPGGDSGRRNSSPSRVEDPTSGSGGDIEGTVWVFPQGDPTVEWDHTGDRTLDWVLRDSPEPQGSDRTREWVMNMGSSWPVDEETERGRSWDRYWQ</sequence>
<feature type="compositionally biased region" description="Basic and acidic residues" evidence="1">
    <location>
        <begin position="166"/>
        <end position="203"/>
    </location>
</feature>
<reference evidence="2 3" key="1">
    <citation type="journal article" date="2024" name="Commun. Biol.">
        <title>Comparative genomic analysis of thermophilic fungi reveals convergent evolutionary adaptations and gene losses.</title>
        <authorList>
            <person name="Steindorff A.S."/>
            <person name="Aguilar-Pontes M.V."/>
            <person name="Robinson A.J."/>
            <person name="Andreopoulos B."/>
            <person name="LaButti K."/>
            <person name="Kuo A."/>
            <person name="Mondo S."/>
            <person name="Riley R."/>
            <person name="Otillar R."/>
            <person name="Haridas S."/>
            <person name="Lipzen A."/>
            <person name="Grimwood J."/>
            <person name="Schmutz J."/>
            <person name="Clum A."/>
            <person name="Reid I.D."/>
            <person name="Moisan M.C."/>
            <person name="Butler G."/>
            <person name="Nguyen T.T.M."/>
            <person name="Dewar K."/>
            <person name="Conant G."/>
            <person name="Drula E."/>
            <person name="Henrissat B."/>
            <person name="Hansel C."/>
            <person name="Singer S."/>
            <person name="Hutchinson M.I."/>
            <person name="de Vries R.P."/>
            <person name="Natvig D.O."/>
            <person name="Powell A.J."/>
            <person name="Tsang A."/>
            <person name="Grigoriev I.V."/>
        </authorList>
    </citation>
    <scope>NUCLEOTIDE SEQUENCE [LARGE SCALE GENOMIC DNA]</scope>
    <source>
        <strain evidence="2 3">CBS 620.91</strain>
    </source>
</reference>
<protein>
    <submittedName>
        <fullName evidence="2">Uncharacterized protein</fullName>
    </submittedName>
</protein>
<accession>A0ABR3VGR6</accession>
<feature type="region of interest" description="Disordered" evidence="1">
    <location>
        <begin position="85"/>
        <end position="125"/>
    </location>
</feature>